<feature type="binding site" evidence="6">
    <location>
        <position position="385"/>
    </location>
    <ligand>
        <name>alpha-maltose 1-phosphate</name>
        <dbReference type="ChEBI" id="CHEBI:63576"/>
    </ligand>
</feature>
<evidence type="ECO:0000256" key="1">
    <source>
        <dbReference type="ARBA" id="ARBA00011738"/>
    </source>
</evidence>
<dbReference type="InterPro" id="IPR021828">
    <property type="entry name" value="GlgE_dom_N/S"/>
</dbReference>
<feature type="site" description="Transition state stabilizer" evidence="6">
    <location>
        <position position="469"/>
    </location>
</feature>
<dbReference type="Proteomes" id="UP001595765">
    <property type="component" value="Unassembled WGS sequence"/>
</dbReference>
<evidence type="ECO:0000256" key="6">
    <source>
        <dbReference type="HAMAP-Rule" id="MF_02124"/>
    </source>
</evidence>
<protein>
    <recommendedName>
        <fullName evidence="6">Alpha-1,4-glucan:maltose-1-phosphate maltosyltransferase</fullName>
        <shortName evidence="6">GMPMT</shortName>
        <ecNumber evidence="6">2.4.99.16</ecNumber>
    </recommendedName>
    <alternativeName>
        <fullName evidence="6">(1-&gt;4)-alpha-D-glucan:maltose-1-phosphate alpha-D-maltosyltransferase</fullName>
    </alternativeName>
</protein>
<evidence type="ECO:0000313" key="8">
    <source>
        <dbReference type="EMBL" id="MFC4035626.1"/>
    </source>
</evidence>
<dbReference type="RefSeq" id="WP_386435913.1">
    <property type="nucleotide sequence ID" value="NZ_JBHSBB010000028.1"/>
</dbReference>
<comment type="function">
    <text evidence="6">Maltosyltransferase that uses maltose 1-phosphate (M1P) as the sugar donor to elongate linear or branched alpha-(1-&gt;4)-glucans. Is involved in a branched alpha-glucan biosynthetic pathway from trehalose, together with TreS, Mak and GlgB.</text>
</comment>
<dbReference type="EMBL" id="JBHSBB010000028">
    <property type="protein sequence ID" value="MFC4035626.1"/>
    <property type="molecule type" value="Genomic_DNA"/>
</dbReference>
<organism evidence="8 9">
    <name type="scientific">Streptomyces polygonati</name>
    <dbReference type="NCBI Taxonomy" id="1617087"/>
    <lineage>
        <taxon>Bacteria</taxon>
        <taxon>Bacillati</taxon>
        <taxon>Actinomycetota</taxon>
        <taxon>Actinomycetes</taxon>
        <taxon>Kitasatosporales</taxon>
        <taxon>Streptomycetaceae</taxon>
        <taxon>Streptomyces</taxon>
    </lineage>
</organism>
<proteinExistence type="inferred from homology"/>
<feature type="binding site" evidence="6">
    <location>
        <begin position="523"/>
        <end position="524"/>
    </location>
    <ligand>
        <name>alpha-maltose 1-phosphate</name>
        <dbReference type="ChEBI" id="CHEBI:63576"/>
    </ligand>
</feature>
<keyword evidence="9" id="KW-1185">Reference proteome</keyword>
<feature type="binding site" evidence="6">
    <location>
        <position position="254"/>
    </location>
    <ligand>
        <name>alpha-maltose 1-phosphate</name>
        <dbReference type="ChEBI" id="CHEBI:63576"/>
    </ligand>
</feature>
<evidence type="ECO:0000313" key="9">
    <source>
        <dbReference type="Proteomes" id="UP001595765"/>
    </source>
</evidence>
<feature type="domain" description="Glycosyl hydrolase family 13 catalytic" evidence="7">
    <location>
        <begin position="202"/>
        <end position="533"/>
    </location>
</feature>
<comment type="subunit">
    <text evidence="1 6">Homodimer.</text>
</comment>
<comment type="catalytic activity">
    <reaction evidence="5 6">
        <text>alpha-maltose 1-phosphate + [(1-&gt;4)-alpha-D-glucosyl](n) = [(1-&gt;4)-alpha-D-glucosyl](n+2) + phosphate</text>
        <dbReference type="Rhea" id="RHEA:42692"/>
        <dbReference type="Rhea" id="RHEA-COMP:9584"/>
        <dbReference type="Rhea" id="RHEA-COMP:10183"/>
        <dbReference type="ChEBI" id="CHEBI:15444"/>
        <dbReference type="ChEBI" id="CHEBI:43474"/>
        <dbReference type="ChEBI" id="CHEBI:63576"/>
        <dbReference type="EC" id="2.4.99.16"/>
    </reaction>
</comment>
<dbReference type="Gene3D" id="1.20.58.80">
    <property type="entry name" value="Phosphotransferase system, lactose/cellobiose-type IIA subunit"/>
    <property type="match status" value="1"/>
</dbReference>
<dbReference type="InterPro" id="IPR049171">
    <property type="entry name" value="GLGE_C"/>
</dbReference>
<reference evidence="9" key="1">
    <citation type="journal article" date="2019" name="Int. J. Syst. Evol. Microbiol.">
        <title>The Global Catalogue of Microorganisms (GCM) 10K type strain sequencing project: providing services to taxonomists for standard genome sequencing and annotation.</title>
        <authorList>
            <consortium name="The Broad Institute Genomics Platform"/>
            <consortium name="The Broad Institute Genome Sequencing Center for Infectious Disease"/>
            <person name="Wu L."/>
            <person name="Ma J."/>
        </authorList>
    </citation>
    <scope>NUCLEOTIDE SEQUENCE [LARGE SCALE GENOMIC DNA]</scope>
    <source>
        <strain evidence="9">CGMCC 4.7237</strain>
    </source>
</reference>
<dbReference type="Gene3D" id="3.20.20.80">
    <property type="entry name" value="Glycosidases"/>
    <property type="match status" value="1"/>
</dbReference>
<keyword evidence="2 6" id="KW-0328">Glycosyltransferase</keyword>
<sequence>MIGRLGIDEVTPVIDDGRYPSKAVAGEHIPIGATIWREGHEALAAAIVWRGPGPDGSRDLLPMSPSDPGADRWTATAVPTRPGMWTYRIEAWGDPWATWRRGLTAKLDDGRPAEALANELESGARLLERHAPGDEDDRAWLLAAAGALRDEGAKLADRVGPALDDRTTRAVSAAPLRELLTRGKEHEIWVDRPLALAGAWYEMFPRSTGGRDQSGQPLHGSFATAAAQLPRLARMGFDVVYLPPIHPIGETHRKGRDNALSAAPGDVGSPWAIGSAAGGHDAVHPGLGTLADFESFVGVARRLGLEVALDLALQCSPDHPWVTSHPQWFTRRPDGTVAFAENPPKAYQDIYPLDFDNDPVGLYEELLRVVLFWVERGVRIFRVDNPHTKPRDFWHWLIRTVKNSQPDVLFLAEAFTRPAVLKGLAKAGFTQSYTYFTWRTGKEELTEYLTELAGSVDFLRPNFFVNTPDILPAHLQQGSPAVFASRAALAATLSPTWGVYSGFELYEGEALEVGGEEYAHSEKYELRPRDFAAAAAGGDSLEAWITTLNRLRRAFPALRGLRTLRFHPIAHDALLAFSKTDPAGDDAVLCVVCLDPDREAAGRLVLNGPLPGAHPDGTVDAVDAVTGERVRLGGTTVRFAPGGPVARIFTWSNRG</sequence>
<gene>
    <name evidence="6" type="primary">glgE</name>
    <name evidence="8" type="ORF">ACFO3J_29775</name>
</gene>
<dbReference type="PANTHER" id="PTHR47786">
    <property type="entry name" value="ALPHA-1,4-GLUCAN:MALTOSE-1-PHOSPHATE MALTOSYLTRANSFERASE"/>
    <property type="match status" value="1"/>
</dbReference>
<evidence type="ECO:0000256" key="2">
    <source>
        <dbReference type="ARBA" id="ARBA00022676"/>
    </source>
</evidence>
<dbReference type="GO" id="GO:0016757">
    <property type="term" value="F:glycosyltransferase activity"/>
    <property type="evidence" value="ECO:0007669"/>
    <property type="project" value="UniProtKB-KW"/>
</dbReference>
<dbReference type="EC" id="2.4.99.16" evidence="6"/>
<dbReference type="SUPFAM" id="SSF51445">
    <property type="entry name" value="(Trans)glycosidases"/>
    <property type="match status" value="1"/>
</dbReference>
<dbReference type="SMART" id="SM00642">
    <property type="entry name" value="Aamy"/>
    <property type="match status" value="1"/>
</dbReference>
<keyword evidence="4 6" id="KW-0119">Carbohydrate metabolism</keyword>
<evidence type="ECO:0000256" key="5">
    <source>
        <dbReference type="ARBA" id="ARBA00048735"/>
    </source>
</evidence>
<feature type="active site" description="Proton donor" evidence="6">
    <location>
        <position position="413"/>
    </location>
</feature>
<dbReference type="Gene3D" id="2.60.40.1180">
    <property type="entry name" value="Golgi alpha-mannosidase II"/>
    <property type="match status" value="1"/>
</dbReference>
<dbReference type="HAMAP" id="MF_02124">
    <property type="entry name" value="GlgE"/>
    <property type="match status" value="1"/>
</dbReference>
<dbReference type="Pfam" id="PF21702">
    <property type="entry name" value="GLGE_C"/>
    <property type="match status" value="1"/>
</dbReference>
<dbReference type="Gene3D" id="2.60.40.10">
    <property type="entry name" value="Immunoglobulins"/>
    <property type="match status" value="1"/>
</dbReference>
<dbReference type="PANTHER" id="PTHR47786:SF2">
    <property type="entry name" value="GLYCOSYL HYDROLASE FAMILY 13 CATALYTIC DOMAIN-CONTAINING PROTEIN"/>
    <property type="match status" value="1"/>
</dbReference>
<comment type="similarity">
    <text evidence="6">Belongs to the glycosyl hydrolase 13 family. GlgE subfamily.</text>
</comment>
<evidence type="ECO:0000256" key="4">
    <source>
        <dbReference type="ARBA" id="ARBA00023277"/>
    </source>
</evidence>
<feature type="binding site" evidence="6">
    <location>
        <position position="349"/>
    </location>
    <ligand>
        <name>alpha-maltose 1-phosphate</name>
        <dbReference type="ChEBI" id="CHEBI:63576"/>
    </ligand>
</feature>
<accession>A0ABV8I0N1</accession>
<dbReference type="CDD" id="cd11344">
    <property type="entry name" value="AmyAc_GlgE_like"/>
    <property type="match status" value="1"/>
</dbReference>
<dbReference type="InterPro" id="IPR017853">
    <property type="entry name" value="GH"/>
</dbReference>
<dbReference type="Pfam" id="PF11896">
    <property type="entry name" value="GlgE_dom_N_S"/>
    <property type="match status" value="1"/>
</dbReference>
<dbReference type="InterPro" id="IPR006047">
    <property type="entry name" value="GH13_cat_dom"/>
</dbReference>
<feature type="active site" description="Nucleophile" evidence="6">
    <location>
        <position position="384"/>
    </location>
</feature>
<dbReference type="InterPro" id="IPR026585">
    <property type="entry name" value="GlgE"/>
</dbReference>
<evidence type="ECO:0000259" key="7">
    <source>
        <dbReference type="SMART" id="SM00642"/>
    </source>
</evidence>
<dbReference type="InterPro" id="IPR013783">
    <property type="entry name" value="Ig-like_fold"/>
</dbReference>
<dbReference type="InterPro" id="IPR013780">
    <property type="entry name" value="Glyco_hydro_b"/>
</dbReference>
<evidence type="ECO:0000256" key="3">
    <source>
        <dbReference type="ARBA" id="ARBA00022679"/>
    </source>
</evidence>
<keyword evidence="3 6" id="KW-0808">Transferase</keyword>
<name>A0ABV8I0N1_9ACTN</name>
<comment type="caution">
    <text evidence="8">The sequence shown here is derived from an EMBL/GenBank/DDBJ whole genome shotgun (WGS) entry which is preliminary data.</text>
</comment>
<feature type="binding site" evidence="6">
    <location>
        <position position="314"/>
    </location>
    <ligand>
        <name>alpha-maltose 1-phosphate</name>
        <dbReference type="ChEBI" id="CHEBI:63576"/>
    </ligand>
</feature>